<dbReference type="RefSeq" id="WP_023923150.1">
    <property type="nucleotide sequence ID" value="NZ_JAQDJO010000016.1"/>
</dbReference>
<sequence>MKKDKIKGLVASVVIITMSFGLCGCGNKSTDNRIVVEMVQYKPEAADYFEQLEKEFNATHDDIQLKIDSPNDAMTILKTRFIREDNPDIIGIGGDSNFSNFIDANMLMDISDYDGLEMIKENYLAINKDLEFVPQEGIYAVPYAANAAGILYNKDMFEENGWEIPTTWNEFISLCETIEESGKHPLYFGFKDTWTTLAPWNALAVGTCDSDLAYQVNSGNATFSEAYEETATKIKVLLNYAEDNPVAYGYNDACTAFARGESAMYPIGSYAIPQIKSVNPDINIGSFTFPANDKKEDNILNSGNDLMFCVMNDCDKKEAVYEVLDFLLEDDNVQTYLDAQSAVPCKKGEFELAYELQDMKEYIDNGIVADFQDHHYPSEMAVDAMIQTYLLDNDEDALDTFLKKFDTEWVRYNRDIIEKVKRYQEGE</sequence>
<dbReference type="PANTHER" id="PTHR43649:SF33">
    <property type="entry name" value="POLYGALACTURONAN_RHAMNOGALACTURONAN-BINDING PROTEIN YTCQ"/>
    <property type="match status" value="1"/>
</dbReference>
<proteinExistence type="predicted"/>
<dbReference type="InterPro" id="IPR006059">
    <property type="entry name" value="SBP"/>
</dbReference>
<dbReference type="Proteomes" id="UP000285832">
    <property type="component" value="Unassembled WGS sequence"/>
</dbReference>
<dbReference type="EMBL" id="QRMI01000016">
    <property type="protein sequence ID" value="RHJ61433.1"/>
    <property type="molecule type" value="Genomic_DNA"/>
</dbReference>
<organism evidence="6 7">
    <name type="scientific">[Ruminococcus] lactaris</name>
    <dbReference type="NCBI Taxonomy" id="46228"/>
    <lineage>
        <taxon>Bacteria</taxon>
        <taxon>Bacillati</taxon>
        <taxon>Bacillota</taxon>
        <taxon>Clostridia</taxon>
        <taxon>Lachnospirales</taxon>
        <taxon>Lachnospiraceae</taxon>
        <taxon>Mediterraneibacter</taxon>
    </lineage>
</organism>
<name>A0A415D5L5_9FIRM</name>
<dbReference type="Pfam" id="PF01547">
    <property type="entry name" value="SBP_bac_1"/>
    <property type="match status" value="1"/>
</dbReference>
<protein>
    <submittedName>
        <fullName evidence="6">Extracellular solute-binding protein</fullName>
    </submittedName>
</protein>
<dbReference type="Gene3D" id="3.40.190.10">
    <property type="entry name" value="Periplasmic binding protein-like II"/>
    <property type="match status" value="2"/>
</dbReference>
<accession>A0A415D5L5</accession>
<keyword evidence="3" id="KW-0472">Membrane</keyword>
<evidence type="ECO:0000256" key="2">
    <source>
        <dbReference type="ARBA" id="ARBA00022729"/>
    </source>
</evidence>
<evidence type="ECO:0000313" key="7">
    <source>
        <dbReference type="Proteomes" id="UP000285832"/>
    </source>
</evidence>
<evidence type="ECO:0000313" key="6">
    <source>
        <dbReference type="EMBL" id="RHJ61433.1"/>
    </source>
</evidence>
<dbReference type="PROSITE" id="PS51257">
    <property type="entry name" value="PROKAR_LIPOPROTEIN"/>
    <property type="match status" value="1"/>
</dbReference>
<gene>
    <name evidence="6" type="ORF">DW116_07350</name>
</gene>
<evidence type="ECO:0000256" key="4">
    <source>
        <dbReference type="ARBA" id="ARBA00023139"/>
    </source>
</evidence>
<reference evidence="6 7" key="1">
    <citation type="submission" date="2018-08" db="EMBL/GenBank/DDBJ databases">
        <title>A genome reference for cultivated species of the human gut microbiota.</title>
        <authorList>
            <person name="Zou Y."/>
            <person name="Xue W."/>
            <person name="Luo G."/>
        </authorList>
    </citation>
    <scope>NUCLEOTIDE SEQUENCE [LARGE SCALE GENOMIC DNA]</scope>
    <source>
        <strain evidence="6 7">AM09-9</strain>
    </source>
</reference>
<dbReference type="InterPro" id="IPR050490">
    <property type="entry name" value="Bact_solute-bd_prot1"/>
</dbReference>
<evidence type="ECO:0000256" key="5">
    <source>
        <dbReference type="ARBA" id="ARBA00023288"/>
    </source>
</evidence>
<dbReference type="AlphaFoldDB" id="A0A415D5L5"/>
<dbReference type="PANTHER" id="PTHR43649">
    <property type="entry name" value="ARABINOSE-BINDING PROTEIN-RELATED"/>
    <property type="match status" value="1"/>
</dbReference>
<keyword evidence="4" id="KW-0564">Palmitate</keyword>
<comment type="caution">
    <text evidence="6">The sequence shown here is derived from an EMBL/GenBank/DDBJ whole genome shotgun (WGS) entry which is preliminary data.</text>
</comment>
<dbReference type="SUPFAM" id="SSF53850">
    <property type="entry name" value="Periplasmic binding protein-like II"/>
    <property type="match status" value="1"/>
</dbReference>
<keyword evidence="2" id="KW-0732">Signal</keyword>
<evidence type="ECO:0000256" key="3">
    <source>
        <dbReference type="ARBA" id="ARBA00023136"/>
    </source>
</evidence>
<keyword evidence="5" id="KW-0449">Lipoprotein</keyword>
<evidence type="ECO:0000256" key="1">
    <source>
        <dbReference type="ARBA" id="ARBA00022475"/>
    </source>
</evidence>
<keyword evidence="1" id="KW-1003">Cell membrane</keyword>